<evidence type="ECO:0000313" key="4">
    <source>
        <dbReference type="EMBL" id="KLE01266.1"/>
    </source>
</evidence>
<name>A0A0G9K4A5_9BACT</name>
<proteinExistence type="predicted"/>
<feature type="domain" description="Protein FecR C-terminal" evidence="3">
    <location>
        <begin position="252"/>
        <end position="318"/>
    </location>
</feature>
<gene>
    <name evidence="4" type="ORF">AA20_03660</name>
</gene>
<evidence type="ECO:0000259" key="2">
    <source>
        <dbReference type="Pfam" id="PF04773"/>
    </source>
</evidence>
<dbReference type="InterPro" id="IPR032508">
    <property type="entry name" value="FecR_C"/>
</dbReference>
<dbReference type="PATRIC" id="fig|1447256.3.peg.707"/>
<feature type="transmembrane region" description="Helical" evidence="1">
    <location>
        <begin position="80"/>
        <end position="98"/>
    </location>
</feature>
<reference evidence="4 5" key="1">
    <citation type="submission" date="2014-01" db="EMBL/GenBank/DDBJ databases">
        <title>Development of a Comparative Genomic Fingerprinting Assay for High Resolution Genotyping of Arcobacter butzleri.</title>
        <authorList>
            <person name="Webb A.L."/>
            <person name="Inglis G.D."/>
            <person name="Kruczkiewicz P."/>
            <person name="Selinger L.B."/>
            <person name="Taboada E.N."/>
        </authorList>
    </citation>
    <scope>NUCLEOTIDE SEQUENCE [LARGE SCALE GENOMIC DNA]</scope>
    <source>
        <strain evidence="4 5">L348</strain>
    </source>
</reference>
<protein>
    <submittedName>
        <fullName evidence="4">Siderophore-interacting protein</fullName>
    </submittedName>
</protein>
<dbReference type="PIRSF" id="PIRSF018266">
    <property type="entry name" value="FecR"/>
    <property type="match status" value="1"/>
</dbReference>
<dbReference type="Pfam" id="PF16344">
    <property type="entry name" value="FecR_C"/>
    <property type="match status" value="1"/>
</dbReference>
<organism evidence="4 5">
    <name type="scientific">Aliarcobacter butzleri L348</name>
    <dbReference type="NCBI Taxonomy" id="1447256"/>
    <lineage>
        <taxon>Bacteria</taxon>
        <taxon>Pseudomonadati</taxon>
        <taxon>Campylobacterota</taxon>
        <taxon>Epsilonproteobacteria</taxon>
        <taxon>Campylobacterales</taxon>
        <taxon>Arcobacteraceae</taxon>
        <taxon>Aliarcobacter</taxon>
    </lineage>
</organism>
<dbReference type="Gene3D" id="3.55.50.30">
    <property type="match status" value="1"/>
</dbReference>
<comment type="caution">
    <text evidence="4">The sequence shown here is derived from an EMBL/GenBank/DDBJ whole genome shotgun (WGS) entry which is preliminary data.</text>
</comment>
<dbReference type="InterPro" id="IPR006860">
    <property type="entry name" value="FecR"/>
</dbReference>
<dbReference type="EMBL" id="JAIQ01000070">
    <property type="protein sequence ID" value="KLE01266.1"/>
    <property type="molecule type" value="Genomic_DNA"/>
</dbReference>
<evidence type="ECO:0000256" key="1">
    <source>
        <dbReference type="SAM" id="Phobius"/>
    </source>
</evidence>
<dbReference type="InterPro" id="IPR012373">
    <property type="entry name" value="Ferrdict_sens_TM"/>
</dbReference>
<dbReference type="GO" id="GO:0016989">
    <property type="term" value="F:sigma factor antagonist activity"/>
    <property type="evidence" value="ECO:0007669"/>
    <property type="project" value="TreeGrafter"/>
</dbReference>
<evidence type="ECO:0000259" key="3">
    <source>
        <dbReference type="Pfam" id="PF16344"/>
    </source>
</evidence>
<feature type="domain" description="FecR protein" evidence="2">
    <location>
        <begin position="117"/>
        <end position="203"/>
    </location>
</feature>
<dbReference type="Proteomes" id="UP000035514">
    <property type="component" value="Unassembled WGS sequence"/>
</dbReference>
<accession>A0A0G9K4A5</accession>
<keyword evidence="1" id="KW-1133">Transmembrane helix</keyword>
<dbReference type="Gene3D" id="2.60.120.1440">
    <property type="match status" value="1"/>
</dbReference>
<dbReference type="Pfam" id="PF04773">
    <property type="entry name" value="FecR"/>
    <property type="match status" value="1"/>
</dbReference>
<keyword evidence="1" id="KW-0472">Membrane</keyword>
<sequence>MNLKNEIEKKANSWLIRQKEGLTSFEQKEFELWLENKHHKKIYEENRNLIDDCLSLDDDFIKELEDEVLKDIKTKSYFSFKYIAASVAILFTIVFSGYEIKRYFIPNFTQSFVSVDDKILNIVLPDNSIIDLDKKSQIKISYYDTKRVIDLEDGNAMFSVSKDKAKPFLIKTQNTLIEVLGTKFEVINFDNKTVVNVLEGVVQVSYLSNIFKTQTLAKLEKSQSLILDNEQKVYIKDVIDTNEIATWKNDLIKFNKTSLEDASSMFERYSNNKMIFEDEKSSKLKISGKFSTLHYDSFLKSIEMIYPVKIIKDGNIIKISKK</sequence>
<dbReference type="AlphaFoldDB" id="A0A0G9K4A5"/>
<dbReference type="PANTHER" id="PTHR30273">
    <property type="entry name" value="PERIPLASMIC SIGNAL SENSOR AND SIGMA FACTOR ACTIVATOR FECR-RELATED"/>
    <property type="match status" value="1"/>
</dbReference>
<evidence type="ECO:0000313" key="5">
    <source>
        <dbReference type="Proteomes" id="UP000035514"/>
    </source>
</evidence>
<dbReference type="RefSeq" id="WP_046996393.1">
    <property type="nucleotide sequence ID" value="NZ_JAIQ01000070.1"/>
</dbReference>
<keyword evidence="1" id="KW-0812">Transmembrane</keyword>
<dbReference type="PANTHER" id="PTHR30273:SF2">
    <property type="entry name" value="PROTEIN FECR"/>
    <property type="match status" value="1"/>
</dbReference>